<keyword evidence="4 7" id="KW-0812">Transmembrane</keyword>
<dbReference type="InterPro" id="IPR050367">
    <property type="entry name" value="APC_superfamily"/>
</dbReference>
<feature type="transmembrane region" description="Helical" evidence="7">
    <location>
        <begin position="333"/>
        <end position="355"/>
    </location>
</feature>
<evidence type="ECO:0000256" key="3">
    <source>
        <dbReference type="ARBA" id="ARBA00022475"/>
    </source>
</evidence>
<feature type="transmembrane region" description="Helical" evidence="7">
    <location>
        <begin position="407"/>
        <end position="426"/>
    </location>
</feature>
<dbReference type="RefSeq" id="WP_203346398.1">
    <property type="nucleotide sequence ID" value="NZ_CANMIY010000001.1"/>
</dbReference>
<evidence type="ECO:0000256" key="1">
    <source>
        <dbReference type="ARBA" id="ARBA00004651"/>
    </source>
</evidence>
<keyword evidence="2" id="KW-0813">Transport</keyword>
<feature type="transmembrane region" description="Helical" evidence="7">
    <location>
        <begin position="196"/>
        <end position="215"/>
    </location>
</feature>
<feature type="transmembrane region" description="Helical" evidence="7">
    <location>
        <begin position="236"/>
        <end position="260"/>
    </location>
</feature>
<evidence type="ECO:0000256" key="4">
    <source>
        <dbReference type="ARBA" id="ARBA00022692"/>
    </source>
</evidence>
<evidence type="ECO:0000256" key="7">
    <source>
        <dbReference type="SAM" id="Phobius"/>
    </source>
</evidence>
<dbReference type="GO" id="GO:0022857">
    <property type="term" value="F:transmembrane transporter activity"/>
    <property type="evidence" value="ECO:0007669"/>
    <property type="project" value="InterPro"/>
</dbReference>
<feature type="transmembrane region" description="Helical" evidence="7">
    <location>
        <begin position="122"/>
        <end position="143"/>
    </location>
</feature>
<evidence type="ECO:0000313" key="8">
    <source>
        <dbReference type="EMBL" id="QRG81629.1"/>
    </source>
</evidence>
<dbReference type="EMBL" id="CP069195">
    <property type="protein sequence ID" value="QRG81629.1"/>
    <property type="molecule type" value="Genomic_DNA"/>
</dbReference>
<feature type="transmembrane region" description="Helical" evidence="7">
    <location>
        <begin position="361"/>
        <end position="386"/>
    </location>
</feature>
<accession>A0AA92LP84</accession>
<reference evidence="8 9" key="1">
    <citation type="submission" date="2021-01" db="EMBL/GenBank/DDBJ databases">
        <title>Characterization of a novel blaVMB-2- harboring plasmid in Vibrio diabolicus.</title>
        <authorList>
            <person name="Liu M."/>
        </authorList>
    </citation>
    <scope>NUCLEOTIDE SEQUENCE [LARGE SCALE GENOMIC DNA]</scope>
    <source>
        <strain evidence="8 9">SLV18</strain>
    </source>
</reference>
<dbReference type="PANTHER" id="PTHR42770:SF15">
    <property type="entry name" value="GLUTAMATE_GAMMA-AMINOBUTYRATE ANTIPORTER-RELATED"/>
    <property type="match status" value="1"/>
</dbReference>
<dbReference type="Proteomes" id="UP000596337">
    <property type="component" value="Chromosome 1"/>
</dbReference>
<dbReference type="PIRSF" id="PIRSF006060">
    <property type="entry name" value="AA_transporter"/>
    <property type="match status" value="1"/>
</dbReference>
<keyword evidence="5 7" id="KW-1133">Transmembrane helix</keyword>
<evidence type="ECO:0000256" key="5">
    <source>
        <dbReference type="ARBA" id="ARBA00022989"/>
    </source>
</evidence>
<name>A0AA92LP84_9VIBR</name>
<dbReference type="InterPro" id="IPR002293">
    <property type="entry name" value="AA/rel_permease1"/>
</dbReference>
<evidence type="ECO:0000256" key="6">
    <source>
        <dbReference type="ARBA" id="ARBA00023136"/>
    </source>
</evidence>
<feature type="transmembrane region" description="Helical" evidence="7">
    <location>
        <begin position="438"/>
        <end position="458"/>
    </location>
</feature>
<keyword evidence="6 7" id="KW-0472">Membrane</keyword>
<dbReference type="AlphaFoldDB" id="A0AA92LP84"/>
<evidence type="ECO:0000313" key="9">
    <source>
        <dbReference type="Proteomes" id="UP000596337"/>
    </source>
</evidence>
<dbReference type="Gene3D" id="1.20.1740.10">
    <property type="entry name" value="Amino acid/polyamine transporter I"/>
    <property type="match status" value="1"/>
</dbReference>
<feature type="transmembrane region" description="Helical" evidence="7">
    <location>
        <begin position="97"/>
        <end position="116"/>
    </location>
</feature>
<feature type="transmembrane region" description="Helical" evidence="7">
    <location>
        <begin position="36"/>
        <end position="60"/>
    </location>
</feature>
<dbReference type="PANTHER" id="PTHR42770">
    <property type="entry name" value="AMINO ACID TRANSPORTER-RELATED"/>
    <property type="match status" value="1"/>
</dbReference>
<evidence type="ECO:0000256" key="2">
    <source>
        <dbReference type="ARBA" id="ARBA00022448"/>
    </source>
</evidence>
<keyword evidence="3" id="KW-1003">Cell membrane</keyword>
<comment type="subcellular location">
    <subcellularLocation>
        <location evidence="1">Cell membrane</location>
        <topology evidence="1">Multi-pass membrane protein</topology>
    </subcellularLocation>
</comment>
<sequence>MSNIVKSAVKLSVFSIIMITVTSVDSIRNIPGAALFGSHAISFFLLAGLCFFVPTALVCAELSTTYPKQGGVYLWGKETLGPNFGFATVWYQYAENIVYYPPLISFIVATGAYPFFPDLAQNNMFMLVMINVIFWALTLVNIFGLRLSSLITNVFGTLGLIFPILLIIGLGGYWAYTHPGESHISLRHVSDWLPDLSQDGIGAGFTAVVLSLTGLEITTSYASEVENPQKAYPKALLISTTLILVSLTACSLSISSVVSSDHSSLSEGVILAFKTFFDDLHLSFLLPVIALAIVFGTLASLNNWIIAPTKSLHVAAKDSFMPMSLAKENRNQAPVSLLLLQGTIVSVLSLVFIFVPNVNQGMWLLNILMTQLYMVMYICIFVSFLVSRYKHADIERPFRVAGGKIGMCLVAGLGLMSCLVTIVVSFDVPAGISAKTGAYALILGFITFSLPAFAAVMYRNRKHRQQSKMLEVLVS</sequence>
<dbReference type="GO" id="GO:0005886">
    <property type="term" value="C:plasma membrane"/>
    <property type="evidence" value="ECO:0007669"/>
    <property type="project" value="UniProtKB-SubCell"/>
</dbReference>
<proteinExistence type="predicted"/>
<feature type="transmembrane region" description="Helical" evidence="7">
    <location>
        <begin position="280"/>
        <end position="301"/>
    </location>
</feature>
<protein>
    <submittedName>
        <fullName evidence="8">Amino acid permease</fullName>
    </submittedName>
</protein>
<dbReference type="Pfam" id="PF13520">
    <property type="entry name" value="AA_permease_2"/>
    <property type="match status" value="1"/>
</dbReference>
<organism evidence="8 9">
    <name type="scientific">Vibrio diabolicus</name>
    <dbReference type="NCBI Taxonomy" id="50719"/>
    <lineage>
        <taxon>Bacteria</taxon>
        <taxon>Pseudomonadati</taxon>
        <taxon>Pseudomonadota</taxon>
        <taxon>Gammaproteobacteria</taxon>
        <taxon>Vibrionales</taxon>
        <taxon>Vibrionaceae</taxon>
        <taxon>Vibrio</taxon>
        <taxon>Vibrio diabolicus subgroup</taxon>
    </lineage>
</organism>
<gene>
    <name evidence="8" type="ORF">JOS67_08370</name>
</gene>
<feature type="transmembrane region" description="Helical" evidence="7">
    <location>
        <begin position="150"/>
        <end position="176"/>
    </location>
</feature>